<evidence type="ECO:0000259" key="2">
    <source>
        <dbReference type="PROSITE" id="PS50835"/>
    </source>
</evidence>
<dbReference type="InterPro" id="IPR036179">
    <property type="entry name" value="Ig-like_dom_sf"/>
</dbReference>
<dbReference type="PANTHER" id="PTHR15193:SF1">
    <property type="entry name" value="CD83 ANTIGEN"/>
    <property type="match status" value="1"/>
</dbReference>
<proteinExistence type="predicted"/>
<dbReference type="Pfam" id="PF07686">
    <property type="entry name" value="V-set"/>
    <property type="match status" value="1"/>
</dbReference>
<keyword evidence="1" id="KW-0812">Transmembrane</keyword>
<dbReference type="Ensembl" id="ENSPMGT00000021834.1">
    <property type="protein sequence ID" value="ENSPMGP00000020496.1"/>
    <property type="gene ID" value="ENSPMGG00000016571.1"/>
</dbReference>
<dbReference type="PANTHER" id="PTHR15193">
    <property type="entry name" value="CD83 ANTIGEN"/>
    <property type="match status" value="1"/>
</dbReference>
<evidence type="ECO:0000313" key="4">
    <source>
        <dbReference type="Proteomes" id="UP000261520"/>
    </source>
</evidence>
<dbReference type="AlphaFoldDB" id="A0A3B4AVY2"/>
<dbReference type="SMART" id="SM00409">
    <property type="entry name" value="IG"/>
    <property type="match status" value="1"/>
</dbReference>
<name>A0A3B4AVY2_9GOBI</name>
<organism evidence="3 4">
    <name type="scientific">Periophthalmus magnuspinnatus</name>
    <dbReference type="NCBI Taxonomy" id="409849"/>
    <lineage>
        <taxon>Eukaryota</taxon>
        <taxon>Metazoa</taxon>
        <taxon>Chordata</taxon>
        <taxon>Craniata</taxon>
        <taxon>Vertebrata</taxon>
        <taxon>Euteleostomi</taxon>
        <taxon>Actinopterygii</taxon>
        <taxon>Neopterygii</taxon>
        <taxon>Teleostei</taxon>
        <taxon>Neoteleostei</taxon>
        <taxon>Acanthomorphata</taxon>
        <taxon>Gobiaria</taxon>
        <taxon>Gobiiformes</taxon>
        <taxon>Gobioidei</taxon>
        <taxon>Gobiidae</taxon>
        <taxon>Oxudercinae</taxon>
        <taxon>Periophthalmus</taxon>
    </lineage>
</organism>
<dbReference type="InterPro" id="IPR003599">
    <property type="entry name" value="Ig_sub"/>
</dbReference>
<evidence type="ECO:0000313" key="3">
    <source>
        <dbReference type="Ensembl" id="ENSPMGP00000020496.1"/>
    </source>
</evidence>
<dbReference type="Gene3D" id="2.60.40.10">
    <property type="entry name" value="Immunoglobulins"/>
    <property type="match status" value="1"/>
</dbReference>
<dbReference type="PROSITE" id="PS50835">
    <property type="entry name" value="IG_LIKE"/>
    <property type="match status" value="1"/>
</dbReference>
<protein>
    <recommendedName>
        <fullName evidence="2">Ig-like domain-containing protein</fullName>
    </recommendedName>
</protein>
<dbReference type="InterPro" id="IPR013783">
    <property type="entry name" value="Ig-like_fold"/>
</dbReference>
<evidence type="ECO:0000256" key="1">
    <source>
        <dbReference type="SAM" id="Phobius"/>
    </source>
</evidence>
<keyword evidence="4" id="KW-1185">Reference proteome</keyword>
<sequence length="166" mass="18680">ETINIEAKCGTDASLPCNADFRTNEYFSLSWYKNKDGILRIVLKDKQPFNYGFDRNVTLDEQNYSLLLPKVTPADSGRYECAVSAQPGGKNLKLQLELTVPVGTLFNVTHAPHLPLVWSLAGYSAVGLTKIILSMMIIFIIFIVFIKDKWCIYSNKLTIQSTFCFA</sequence>
<keyword evidence="1" id="KW-0472">Membrane</keyword>
<dbReference type="Proteomes" id="UP000261520">
    <property type="component" value="Unplaced"/>
</dbReference>
<reference evidence="3" key="1">
    <citation type="submission" date="2025-08" db="UniProtKB">
        <authorList>
            <consortium name="Ensembl"/>
        </authorList>
    </citation>
    <scope>IDENTIFICATION</scope>
</reference>
<feature type="domain" description="Ig-like" evidence="2">
    <location>
        <begin position="1"/>
        <end position="99"/>
    </location>
</feature>
<accession>A0A3B4AVY2</accession>
<reference evidence="3" key="2">
    <citation type="submission" date="2025-09" db="UniProtKB">
        <authorList>
            <consortium name="Ensembl"/>
        </authorList>
    </citation>
    <scope>IDENTIFICATION</scope>
</reference>
<feature type="transmembrane region" description="Helical" evidence="1">
    <location>
        <begin position="120"/>
        <end position="146"/>
    </location>
</feature>
<dbReference type="InterPro" id="IPR013106">
    <property type="entry name" value="Ig_V-set"/>
</dbReference>
<dbReference type="SUPFAM" id="SSF48726">
    <property type="entry name" value="Immunoglobulin"/>
    <property type="match status" value="1"/>
</dbReference>
<dbReference type="InterPro" id="IPR007110">
    <property type="entry name" value="Ig-like_dom"/>
</dbReference>
<keyword evidence="1" id="KW-1133">Transmembrane helix</keyword>